<dbReference type="SUPFAM" id="SSF53474">
    <property type="entry name" value="alpha/beta-Hydrolases"/>
    <property type="match status" value="1"/>
</dbReference>
<dbReference type="PIRSF" id="PIRSF000862">
    <property type="entry name" value="Steryl_ester_lip"/>
    <property type="match status" value="1"/>
</dbReference>
<evidence type="ECO:0000256" key="6">
    <source>
        <dbReference type="ARBA" id="ARBA00023180"/>
    </source>
</evidence>
<dbReference type="GO" id="GO:0016788">
    <property type="term" value="F:hydrolase activity, acting on ester bonds"/>
    <property type="evidence" value="ECO:0007669"/>
    <property type="project" value="InterPro"/>
</dbReference>
<feature type="chain" id="PRO_5035740109" description="Lipase" evidence="9">
    <location>
        <begin position="18"/>
        <end position="394"/>
    </location>
</feature>
<feature type="active site" description="Charge relay system" evidence="8">
    <location>
        <position position="364"/>
    </location>
</feature>
<dbReference type="Proteomes" id="UP000494256">
    <property type="component" value="Unassembled WGS sequence"/>
</dbReference>
<keyword evidence="6" id="KW-0325">Glycoprotein</keyword>
<organism evidence="11 12">
    <name type="scientific">Arctia plantaginis</name>
    <name type="common">Wood tiger moth</name>
    <name type="synonym">Phalaena plantaginis</name>
    <dbReference type="NCBI Taxonomy" id="874455"/>
    <lineage>
        <taxon>Eukaryota</taxon>
        <taxon>Metazoa</taxon>
        <taxon>Ecdysozoa</taxon>
        <taxon>Arthropoda</taxon>
        <taxon>Hexapoda</taxon>
        <taxon>Insecta</taxon>
        <taxon>Pterygota</taxon>
        <taxon>Neoptera</taxon>
        <taxon>Endopterygota</taxon>
        <taxon>Lepidoptera</taxon>
        <taxon>Glossata</taxon>
        <taxon>Ditrysia</taxon>
        <taxon>Noctuoidea</taxon>
        <taxon>Erebidae</taxon>
        <taxon>Arctiinae</taxon>
        <taxon>Arctia</taxon>
    </lineage>
</organism>
<evidence type="ECO:0000256" key="7">
    <source>
        <dbReference type="PIRNR" id="PIRNR000862"/>
    </source>
</evidence>
<dbReference type="Gene3D" id="3.40.50.1820">
    <property type="entry name" value="alpha/beta hydrolase"/>
    <property type="match status" value="1"/>
</dbReference>
<evidence type="ECO:0000256" key="1">
    <source>
        <dbReference type="ARBA" id="ARBA00010701"/>
    </source>
</evidence>
<dbReference type="PANTHER" id="PTHR11005">
    <property type="entry name" value="LYSOSOMAL ACID LIPASE-RELATED"/>
    <property type="match status" value="1"/>
</dbReference>
<evidence type="ECO:0000256" key="3">
    <source>
        <dbReference type="ARBA" id="ARBA00022801"/>
    </source>
</evidence>
<dbReference type="FunFam" id="3.40.50.1820:FF:000057">
    <property type="entry name" value="Lipase"/>
    <property type="match status" value="1"/>
</dbReference>
<evidence type="ECO:0000256" key="4">
    <source>
        <dbReference type="ARBA" id="ARBA00022963"/>
    </source>
</evidence>
<reference evidence="11 12" key="1">
    <citation type="submission" date="2020-04" db="EMBL/GenBank/DDBJ databases">
        <authorList>
            <person name="Wallbank WR R."/>
            <person name="Pardo Diaz C."/>
            <person name="Kozak K."/>
            <person name="Martin S."/>
            <person name="Jiggins C."/>
            <person name="Moest M."/>
            <person name="Warren A I."/>
            <person name="Byers J.R.P. K."/>
            <person name="Montejo-Kovacevich G."/>
            <person name="Yen C E."/>
        </authorList>
    </citation>
    <scope>NUCLEOTIDE SEQUENCE [LARGE SCALE GENOMIC DNA]</scope>
</reference>
<feature type="domain" description="Partial AB-hydrolase lipase" evidence="10">
    <location>
        <begin position="27"/>
        <end position="82"/>
    </location>
</feature>
<evidence type="ECO:0000256" key="8">
    <source>
        <dbReference type="PIRSR" id="PIRSR000862-1"/>
    </source>
</evidence>
<dbReference type="AlphaFoldDB" id="A0A8S1A354"/>
<comment type="similarity">
    <text evidence="1 7">Belongs to the AB hydrolase superfamily. Lipase family.</text>
</comment>
<feature type="active site" description="Charge relay system" evidence="8">
    <location>
        <position position="334"/>
    </location>
</feature>
<dbReference type="Pfam" id="PF04083">
    <property type="entry name" value="Abhydro_lipase"/>
    <property type="match status" value="1"/>
</dbReference>
<keyword evidence="5" id="KW-0443">Lipid metabolism</keyword>
<feature type="active site" description="Nucleophile" evidence="8">
    <location>
        <position position="164"/>
    </location>
</feature>
<evidence type="ECO:0000256" key="5">
    <source>
        <dbReference type="ARBA" id="ARBA00023098"/>
    </source>
</evidence>
<evidence type="ECO:0000313" key="11">
    <source>
        <dbReference type="EMBL" id="CAB3240223.1"/>
    </source>
</evidence>
<keyword evidence="3 7" id="KW-0378">Hydrolase</keyword>
<name>A0A8S1A354_ARCPL</name>
<evidence type="ECO:0000256" key="9">
    <source>
        <dbReference type="SAM" id="SignalP"/>
    </source>
</evidence>
<dbReference type="GO" id="GO:0016042">
    <property type="term" value="P:lipid catabolic process"/>
    <property type="evidence" value="ECO:0007669"/>
    <property type="project" value="UniProtKB-KW"/>
</dbReference>
<evidence type="ECO:0000259" key="10">
    <source>
        <dbReference type="Pfam" id="PF04083"/>
    </source>
</evidence>
<proteinExistence type="inferred from homology"/>
<feature type="signal peptide" evidence="9">
    <location>
        <begin position="1"/>
        <end position="17"/>
    </location>
</feature>
<dbReference type="InterPro" id="IPR029058">
    <property type="entry name" value="AB_hydrolase_fold"/>
</dbReference>
<sequence length="394" mass="44342">MFVKLLLVCAVCVCAQARNPFFETGKRIAADGFPAETHYVTTSDGYILEIHRIPHGRRGDSTAKRPVVFLMHGLLGASNNYIGLGVNNSLAYNLADEGFDVWMGNARGNYNSRRHIKLDPDHIIQKHDFFDFTFEEIAIIDLPAMIDYALEYTGNQQLYYVGHSQGGTVFLVLMALKPEYNKKIAAAHLMAGVGYQKYFPNGQLKTAARFVDTIYSLSKTLGIVELYPELLMPSTFNGYRTADYCTGDPKQKDLCELYGVDHILRSDSSPDSLMPAGASLKQAAHYGQNIRDKRFRRYDHGSITNLINYRSLNPPQYDLSLIDSDVTMHYSLNDNLLDERDVLDMAADMPNTKVRKVARESFEHVDYVVAPDAKELVTDYIIKALKNTPIKKGI</sequence>
<accession>A0A8S1A354</accession>
<keyword evidence="4 7" id="KW-0442">Lipid degradation</keyword>
<evidence type="ECO:0000313" key="12">
    <source>
        <dbReference type="Proteomes" id="UP000494256"/>
    </source>
</evidence>
<dbReference type="InterPro" id="IPR025483">
    <property type="entry name" value="Lipase_euk"/>
</dbReference>
<dbReference type="OrthoDB" id="5794312at2759"/>
<gene>
    <name evidence="11" type="ORF">APLA_LOCUS8927</name>
</gene>
<comment type="caution">
    <text evidence="11">The sequence shown here is derived from an EMBL/GenBank/DDBJ whole genome shotgun (WGS) entry which is preliminary data.</text>
</comment>
<keyword evidence="2 9" id="KW-0732">Signal</keyword>
<evidence type="ECO:0000256" key="2">
    <source>
        <dbReference type="ARBA" id="ARBA00022729"/>
    </source>
</evidence>
<protein>
    <recommendedName>
        <fullName evidence="7">Lipase</fullName>
    </recommendedName>
</protein>
<dbReference type="EMBL" id="CADEBD010000309">
    <property type="protein sequence ID" value="CAB3240223.1"/>
    <property type="molecule type" value="Genomic_DNA"/>
</dbReference>
<dbReference type="InterPro" id="IPR006693">
    <property type="entry name" value="AB_hydrolase_lipase"/>
</dbReference>